<dbReference type="OrthoDB" id="3565027at2759"/>
<dbReference type="Proteomes" id="UP000566819">
    <property type="component" value="Unassembled WGS sequence"/>
</dbReference>
<name>A0A8H4W2U4_9HELO</name>
<sequence length="274" mass="32133">MSKLSKQRGLDPLPPIDTTSSNLTKKSERLEDAFSAAIGRGQIGSHKRTGSHAAERLQRETIQEDTEEVDTKEVDTKEVDARHPDHSDQPSSLRNSIEYNKRKSNQNADLRKTDSFDSKGRKRSSSLYSRREHEGATDLDFPDVYKEPLEEKLQRNREFFDNRPLMRCLDDYDKYQIIGDLLFDRLLEEVQVKVDEIADSKYRGEIKIREFWGNVRSQLNIDDEEIYHDWPYVEEPVEDLTKGLRKFRLGSKMISRWWKMGIPIGIYVQKLKYC</sequence>
<feature type="compositionally biased region" description="Basic and acidic residues" evidence="1">
    <location>
        <begin position="109"/>
        <end position="119"/>
    </location>
</feature>
<dbReference type="EMBL" id="JAAMPI010000644">
    <property type="protein sequence ID" value="KAF4629670.1"/>
    <property type="molecule type" value="Genomic_DNA"/>
</dbReference>
<evidence type="ECO:0000313" key="2">
    <source>
        <dbReference type="EMBL" id="KAF4629670.1"/>
    </source>
</evidence>
<dbReference type="AlphaFoldDB" id="A0A8H4W2U4"/>
<feature type="compositionally biased region" description="Basic and acidic residues" evidence="1">
    <location>
        <begin position="53"/>
        <end position="62"/>
    </location>
</feature>
<gene>
    <name evidence="2" type="ORF">G7Y89_g8474</name>
</gene>
<evidence type="ECO:0000313" key="3">
    <source>
        <dbReference type="Proteomes" id="UP000566819"/>
    </source>
</evidence>
<keyword evidence="3" id="KW-1185">Reference proteome</keyword>
<organism evidence="2 3">
    <name type="scientific">Cudoniella acicularis</name>
    <dbReference type="NCBI Taxonomy" id="354080"/>
    <lineage>
        <taxon>Eukaryota</taxon>
        <taxon>Fungi</taxon>
        <taxon>Dikarya</taxon>
        <taxon>Ascomycota</taxon>
        <taxon>Pezizomycotina</taxon>
        <taxon>Leotiomycetes</taxon>
        <taxon>Helotiales</taxon>
        <taxon>Tricladiaceae</taxon>
        <taxon>Cudoniella</taxon>
    </lineage>
</organism>
<feature type="region of interest" description="Disordered" evidence="1">
    <location>
        <begin position="1"/>
        <end position="134"/>
    </location>
</feature>
<feature type="compositionally biased region" description="Basic and acidic residues" evidence="1">
    <location>
        <begin position="69"/>
        <end position="88"/>
    </location>
</feature>
<accession>A0A8H4W2U4</accession>
<reference evidence="2 3" key="1">
    <citation type="submission" date="2020-03" db="EMBL/GenBank/DDBJ databases">
        <title>Draft Genome Sequence of Cudoniella acicularis.</title>
        <authorList>
            <person name="Buettner E."/>
            <person name="Kellner H."/>
        </authorList>
    </citation>
    <scope>NUCLEOTIDE SEQUENCE [LARGE SCALE GENOMIC DNA]</scope>
    <source>
        <strain evidence="2 3">DSM 108380</strain>
    </source>
</reference>
<feature type="compositionally biased region" description="Polar residues" evidence="1">
    <location>
        <begin position="89"/>
        <end position="98"/>
    </location>
</feature>
<evidence type="ECO:0000256" key="1">
    <source>
        <dbReference type="SAM" id="MobiDB-lite"/>
    </source>
</evidence>
<proteinExistence type="predicted"/>
<protein>
    <submittedName>
        <fullName evidence="2">Uncharacterized protein</fullName>
    </submittedName>
</protein>
<comment type="caution">
    <text evidence="2">The sequence shown here is derived from an EMBL/GenBank/DDBJ whole genome shotgun (WGS) entry which is preliminary data.</text>
</comment>